<protein>
    <submittedName>
        <fullName evidence="2">Uncharacterized protein</fullName>
    </submittedName>
</protein>
<feature type="region of interest" description="Disordered" evidence="1">
    <location>
        <begin position="79"/>
        <end position="128"/>
    </location>
</feature>
<feature type="region of interest" description="Disordered" evidence="1">
    <location>
        <begin position="1"/>
        <end position="40"/>
    </location>
</feature>
<proteinExistence type="predicted"/>
<keyword evidence="3" id="KW-1185">Reference proteome</keyword>
<evidence type="ECO:0000256" key="1">
    <source>
        <dbReference type="SAM" id="MobiDB-lite"/>
    </source>
</evidence>
<dbReference type="RefSeq" id="XP_040703041.1">
    <property type="nucleotide sequence ID" value="XM_040852251.1"/>
</dbReference>
<dbReference type="AlphaFoldDB" id="A0A1L9TII8"/>
<dbReference type="Proteomes" id="UP000184356">
    <property type="component" value="Unassembled WGS sequence"/>
</dbReference>
<dbReference type="OrthoDB" id="5207784at2759"/>
<organism evidence="2 3">
    <name type="scientific">Aspergillus sydowii CBS 593.65</name>
    <dbReference type="NCBI Taxonomy" id="1036612"/>
    <lineage>
        <taxon>Eukaryota</taxon>
        <taxon>Fungi</taxon>
        <taxon>Dikarya</taxon>
        <taxon>Ascomycota</taxon>
        <taxon>Pezizomycotina</taxon>
        <taxon>Eurotiomycetes</taxon>
        <taxon>Eurotiomycetidae</taxon>
        <taxon>Eurotiales</taxon>
        <taxon>Aspergillaceae</taxon>
        <taxon>Aspergillus</taxon>
        <taxon>Aspergillus subgen. Nidulantes</taxon>
    </lineage>
</organism>
<evidence type="ECO:0000313" key="3">
    <source>
        <dbReference type="Proteomes" id="UP000184356"/>
    </source>
</evidence>
<accession>A0A1L9TII8</accession>
<gene>
    <name evidence="2" type="ORF">ASPSYDRAFT_89948</name>
</gene>
<feature type="compositionally biased region" description="Basic and acidic residues" evidence="1">
    <location>
        <begin position="93"/>
        <end position="126"/>
    </location>
</feature>
<reference evidence="3" key="1">
    <citation type="journal article" date="2017" name="Genome Biol.">
        <title>Comparative genomics reveals high biological diversity and specific adaptations in the industrially and medically important fungal genus Aspergillus.</title>
        <authorList>
            <person name="de Vries R.P."/>
            <person name="Riley R."/>
            <person name="Wiebenga A."/>
            <person name="Aguilar-Osorio G."/>
            <person name="Amillis S."/>
            <person name="Uchima C.A."/>
            <person name="Anderluh G."/>
            <person name="Asadollahi M."/>
            <person name="Askin M."/>
            <person name="Barry K."/>
            <person name="Battaglia E."/>
            <person name="Bayram O."/>
            <person name="Benocci T."/>
            <person name="Braus-Stromeyer S.A."/>
            <person name="Caldana C."/>
            <person name="Canovas D."/>
            <person name="Cerqueira G.C."/>
            <person name="Chen F."/>
            <person name="Chen W."/>
            <person name="Choi C."/>
            <person name="Clum A."/>
            <person name="Dos Santos R.A."/>
            <person name="Damasio A.R."/>
            <person name="Diallinas G."/>
            <person name="Emri T."/>
            <person name="Fekete E."/>
            <person name="Flipphi M."/>
            <person name="Freyberg S."/>
            <person name="Gallo A."/>
            <person name="Gournas C."/>
            <person name="Habgood R."/>
            <person name="Hainaut M."/>
            <person name="Harispe M.L."/>
            <person name="Henrissat B."/>
            <person name="Hilden K.S."/>
            <person name="Hope R."/>
            <person name="Hossain A."/>
            <person name="Karabika E."/>
            <person name="Karaffa L."/>
            <person name="Karanyi Z."/>
            <person name="Krasevec N."/>
            <person name="Kuo A."/>
            <person name="Kusch H."/>
            <person name="LaButti K."/>
            <person name="Lagendijk E.L."/>
            <person name="Lapidus A."/>
            <person name="Levasseur A."/>
            <person name="Lindquist E."/>
            <person name="Lipzen A."/>
            <person name="Logrieco A.F."/>
            <person name="MacCabe A."/>
            <person name="Maekelae M.R."/>
            <person name="Malavazi I."/>
            <person name="Melin P."/>
            <person name="Meyer V."/>
            <person name="Mielnichuk N."/>
            <person name="Miskei M."/>
            <person name="Molnar A.P."/>
            <person name="Mule G."/>
            <person name="Ngan C.Y."/>
            <person name="Orejas M."/>
            <person name="Orosz E."/>
            <person name="Ouedraogo J.P."/>
            <person name="Overkamp K.M."/>
            <person name="Park H.-S."/>
            <person name="Perrone G."/>
            <person name="Piumi F."/>
            <person name="Punt P.J."/>
            <person name="Ram A.F."/>
            <person name="Ramon A."/>
            <person name="Rauscher S."/>
            <person name="Record E."/>
            <person name="Riano-Pachon D.M."/>
            <person name="Robert V."/>
            <person name="Roehrig J."/>
            <person name="Ruller R."/>
            <person name="Salamov A."/>
            <person name="Salih N.S."/>
            <person name="Samson R.A."/>
            <person name="Sandor E."/>
            <person name="Sanguinetti M."/>
            <person name="Schuetze T."/>
            <person name="Sepcic K."/>
            <person name="Shelest E."/>
            <person name="Sherlock G."/>
            <person name="Sophianopoulou V."/>
            <person name="Squina F.M."/>
            <person name="Sun H."/>
            <person name="Susca A."/>
            <person name="Todd R.B."/>
            <person name="Tsang A."/>
            <person name="Unkles S.E."/>
            <person name="van de Wiele N."/>
            <person name="van Rossen-Uffink D."/>
            <person name="Oliveira J.V."/>
            <person name="Vesth T.C."/>
            <person name="Visser J."/>
            <person name="Yu J.-H."/>
            <person name="Zhou M."/>
            <person name="Andersen M.R."/>
            <person name="Archer D.B."/>
            <person name="Baker S.E."/>
            <person name="Benoit I."/>
            <person name="Brakhage A.A."/>
            <person name="Braus G.H."/>
            <person name="Fischer R."/>
            <person name="Frisvad J.C."/>
            <person name="Goldman G.H."/>
            <person name="Houbraken J."/>
            <person name="Oakley B."/>
            <person name="Pocsi I."/>
            <person name="Scazzocchio C."/>
            <person name="Seiboth B."/>
            <person name="vanKuyk P.A."/>
            <person name="Wortman J."/>
            <person name="Dyer P.S."/>
            <person name="Grigoriev I.V."/>
        </authorList>
    </citation>
    <scope>NUCLEOTIDE SEQUENCE [LARGE SCALE GENOMIC DNA]</scope>
    <source>
        <strain evidence="3">CBS 593.65</strain>
    </source>
</reference>
<name>A0A1L9TII8_9EURO</name>
<evidence type="ECO:0000313" key="2">
    <source>
        <dbReference type="EMBL" id="OJJ59235.1"/>
    </source>
</evidence>
<dbReference type="EMBL" id="KV878586">
    <property type="protein sequence ID" value="OJJ59235.1"/>
    <property type="molecule type" value="Genomic_DNA"/>
</dbReference>
<dbReference type="VEuPathDB" id="FungiDB:ASPSYDRAFT_89948"/>
<dbReference type="STRING" id="1036612.A0A1L9TII8"/>
<dbReference type="GeneID" id="63768324"/>
<sequence>MDLPPPSYEEAVRQGPGNDHSYSHSQSHGQGRLSLELQGESIRDLSTGRVLYKLSRPVTTLPKPGPSSSSSSVIFERVEHGNGNTTPGAESVDNPKKEKKEKKEAHAHAHARSEKELELESQKEDQSQNQNKHLFYLVHPAGAQYRTDIPAYYITCLNADPTKMQGNMQFETRGTTMHGTEFSAMLSRGRTWEHKPLFAVRGNALLFTARREGLMGGRYTWREHFGREAGREGAEIGERRRLVITSPMAQEKMDALVALWALRVWYEVAESPKAKREALQRMTPPEAVLTRAVYPRKVGALGAYGILGAGGAGGGGGC</sequence>